<keyword evidence="4" id="KW-0547">Nucleotide-binding</keyword>
<dbReference type="AlphaFoldDB" id="A0ABD0U0Q1"/>
<dbReference type="InterPro" id="IPR001715">
    <property type="entry name" value="CH_dom"/>
</dbReference>
<name>A0ABD0U0Q1_DENTH</name>
<feature type="compositionally biased region" description="Polar residues" evidence="6">
    <location>
        <begin position="915"/>
        <end position="928"/>
    </location>
</feature>
<reference evidence="9 10" key="1">
    <citation type="journal article" date="2024" name="Plant Biotechnol. J.">
        <title>Dendrobium thyrsiflorum genome and its molecular insights into genes involved in important horticultural traits.</title>
        <authorList>
            <person name="Chen B."/>
            <person name="Wang J.Y."/>
            <person name="Zheng P.J."/>
            <person name="Li K.L."/>
            <person name="Liang Y.M."/>
            <person name="Chen X.F."/>
            <person name="Zhang C."/>
            <person name="Zhao X."/>
            <person name="He X."/>
            <person name="Zhang G.Q."/>
            <person name="Liu Z.J."/>
            <person name="Xu Q."/>
        </authorList>
    </citation>
    <scope>NUCLEOTIDE SEQUENCE [LARGE SCALE GENOMIC DNA]</scope>
    <source>
        <strain evidence="9">GZMU011</strain>
    </source>
</reference>
<feature type="region of interest" description="Disordered" evidence="6">
    <location>
        <begin position="1016"/>
        <end position="1057"/>
    </location>
</feature>
<dbReference type="PRINTS" id="PR00380">
    <property type="entry name" value="KINESINHEAVY"/>
</dbReference>
<keyword evidence="4" id="KW-0067">ATP-binding</keyword>
<dbReference type="Pfam" id="PF00307">
    <property type="entry name" value="CH"/>
    <property type="match status" value="1"/>
</dbReference>
<evidence type="ECO:0000256" key="6">
    <source>
        <dbReference type="SAM" id="MobiDB-lite"/>
    </source>
</evidence>
<accession>A0ABD0U0Q1</accession>
<proteinExistence type="inferred from homology"/>
<dbReference type="InterPro" id="IPR036961">
    <property type="entry name" value="Kinesin_motor_dom_sf"/>
</dbReference>
<dbReference type="PROSITE" id="PS50067">
    <property type="entry name" value="KINESIN_MOTOR_2"/>
    <property type="match status" value="1"/>
</dbReference>
<feature type="binding site" evidence="4">
    <location>
        <begin position="582"/>
        <end position="589"/>
    </location>
    <ligand>
        <name>ATP</name>
        <dbReference type="ChEBI" id="CHEBI:30616"/>
    </ligand>
</feature>
<feature type="region of interest" description="Disordered" evidence="6">
    <location>
        <begin position="913"/>
        <end position="934"/>
    </location>
</feature>
<feature type="compositionally biased region" description="Low complexity" evidence="6">
    <location>
        <begin position="952"/>
        <end position="970"/>
    </location>
</feature>
<comment type="similarity">
    <text evidence="1">Belongs to the TRAFAC class myosin-kinesin ATPase superfamily. Kinesin family. KIN-14 subfamily.</text>
</comment>
<dbReference type="Proteomes" id="UP001552299">
    <property type="component" value="Unassembled WGS sequence"/>
</dbReference>
<dbReference type="SUPFAM" id="SSF47576">
    <property type="entry name" value="Calponin-homology domain, CH-domain"/>
    <property type="match status" value="1"/>
</dbReference>
<dbReference type="PANTHER" id="PTHR47972">
    <property type="entry name" value="KINESIN-LIKE PROTEIN KLP-3"/>
    <property type="match status" value="1"/>
</dbReference>
<comment type="caution">
    <text evidence="9">The sequence shown here is derived from an EMBL/GenBank/DDBJ whole genome shotgun (WGS) entry which is preliminary data.</text>
</comment>
<feature type="region of interest" description="Disordered" evidence="6">
    <location>
        <begin position="866"/>
        <end position="894"/>
    </location>
</feature>
<dbReference type="InterPro" id="IPR001752">
    <property type="entry name" value="Kinesin_motor_dom"/>
</dbReference>
<keyword evidence="2" id="KW-0493">Microtubule</keyword>
<dbReference type="GO" id="GO:0003774">
    <property type="term" value="F:cytoskeletal motor activity"/>
    <property type="evidence" value="ECO:0007669"/>
    <property type="project" value="UniProtKB-UniRule"/>
</dbReference>
<dbReference type="PANTHER" id="PTHR47972:SF64">
    <property type="entry name" value="KINESIN-LIKE PROTEIN KIN-14C"/>
    <property type="match status" value="1"/>
</dbReference>
<evidence type="ECO:0000256" key="5">
    <source>
        <dbReference type="SAM" id="Coils"/>
    </source>
</evidence>
<dbReference type="PROSITE" id="PS50021">
    <property type="entry name" value="CH"/>
    <property type="match status" value="1"/>
</dbReference>
<feature type="compositionally biased region" description="Polar residues" evidence="6">
    <location>
        <begin position="870"/>
        <end position="894"/>
    </location>
</feature>
<feature type="compositionally biased region" description="Polar residues" evidence="6">
    <location>
        <begin position="1044"/>
        <end position="1057"/>
    </location>
</feature>
<dbReference type="InterPro" id="IPR027640">
    <property type="entry name" value="Kinesin-like_fam"/>
</dbReference>
<feature type="region of interest" description="Disordered" evidence="6">
    <location>
        <begin position="951"/>
        <end position="975"/>
    </location>
</feature>
<dbReference type="GO" id="GO:0005524">
    <property type="term" value="F:ATP binding"/>
    <property type="evidence" value="ECO:0007669"/>
    <property type="project" value="UniProtKB-UniRule"/>
</dbReference>
<evidence type="ECO:0000256" key="4">
    <source>
        <dbReference type="PROSITE-ProRule" id="PRU00283"/>
    </source>
</evidence>
<feature type="coiled-coil region" evidence="5">
    <location>
        <begin position="358"/>
        <end position="385"/>
    </location>
</feature>
<dbReference type="SUPFAM" id="SSF52540">
    <property type="entry name" value="P-loop containing nucleoside triphosphate hydrolases"/>
    <property type="match status" value="1"/>
</dbReference>
<keyword evidence="3 4" id="KW-0505">Motor protein</keyword>
<gene>
    <name evidence="9" type="ORF">M5K25_023988</name>
</gene>
<evidence type="ECO:0000256" key="3">
    <source>
        <dbReference type="ARBA" id="ARBA00023175"/>
    </source>
</evidence>
<sequence length="1057" mass="117588">MGSIRTDDTLAKRRSLVEWLNSLFPGLDIPLEASEEEIRMLLFDGTVLCGIVNQQDPGFLASQRCAYMSSEPSEKVRRFLSAIEAMGLPLFAAGDLEHGPISAVVDCLLALRDRFSFEYSEGDVHVISNSGKQAREKWIKPGNCGDSMNAAQGNHIQMGKNSSFREDKKMNFSEIKFDLHVPAISEQSTSSLNHEGHKFREVFQLMQGHSSDISATKFSEIMRSNGLDNVPTQSLLSAINRILNDSIEKKNEEIPHRVASILQKVMQEIEHRFSRQAEHIRKQNHFIKAREEKYKSRIRLIETLASGTAEEIQIVSNQLQMIKGQKTQMEERNKQVEQYSLKLIKEKNDSDQVIIELKQGLETAKNTYEDRFQQLEIETKQNEARLQERIKEVELLLSASTKRINELEAFSESKFQSWNQKENVFYNFVSSQLQSVKGLRMSSESIRLEVVNSQRHWREEISSMGVRLKGLADAAENYHTVLAENRKLYNEVQELKGNIRVYCRIRPFLHGQNSKLTTIDYIGENGELVLVNPSRQGKDSHRMFKFNKVFGPTSTQAQVFLDIQPLIRSVLDGYNVCIFAYGQTGSGKTFTMSGPNISSEEEWGVNYRALSDLFHMSHVRRNAFTYEVGVQMVEIYNEQVRDLLSNNGSQKRLGIWSISQPHGLVVPDASMFIVKSTSDVLELMQFGQTNRAVGSTALNERSSRSHSILTVHVRGVDLKTGSTSRGCLHLIDLAGSERVDRSKATGDRLKEAQHINKSLSALGDVIFALSQKSAHVPYRNSKLTQVLQSSLGGQAKTLMFVQVNPDVESCSETLSTLMFAERVSGVELGAAKSNKEGKDIKDLIEQVTSLKDTIARKDEEIEQLQLLKGQRSQSPESNSLRKTSSSPTVSSIGGLTQLRSGKVAKFAEKHGRGNANFSEFSNRNSDAGSQLPMFNGGKAAAAEHCHADDETVGSVDEGSDGMSSDVSGGDPSIGEEAEYFMGGALESAILSESGRPSAVMIEKIPKPPPRITKLLAQRTGHSLSTPAKSSDSLKSLVLKKTTTGQVASSSSAKQMKR</sequence>
<evidence type="ECO:0000256" key="2">
    <source>
        <dbReference type="ARBA" id="ARBA00022701"/>
    </source>
</evidence>
<evidence type="ECO:0000259" key="8">
    <source>
        <dbReference type="PROSITE" id="PS50067"/>
    </source>
</evidence>
<dbReference type="InterPro" id="IPR027417">
    <property type="entry name" value="P-loop_NTPase"/>
</dbReference>
<evidence type="ECO:0000313" key="10">
    <source>
        <dbReference type="Proteomes" id="UP001552299"/>
    </source>
</evidence>
<feature type="domain" description="Calponin-homology (CH)" evidence="7">
    <location>
        <begin position="10"/>
        <end position="116"/>
    </location>
</feature>
<feature type="domain" description="Kinesin motor" evidence="8">
    <location>
        <begin position="498"/>
        <end position="826"/>
    </location>
</feature>
<evidence type="ECO:0000313" key="9">
    <source>
        <dbReference type="EMBL" id="KAL0905558.1"/>
    </source>
</evidence>
<protein>
    <submittedName>
        <fullName evidence="9">Uncharacterized protein</fullName>
    </submittedName>
</protein>
<dbReference type="Gene3D" id="1.10.418.10">
    <property type="entry name" value="Calponin-like domain"/>
    <property type="match status" value="1"/>
</dbReference>
<organism evidence="9 10">
    <name type="scientific">Dendrobium thyrsiflorum</name>
    <name type="common">Pinecone-like raceme dendrobium</name>
    <name type="synonym">Orchid</name>
    <dbReference type="NCBI Taxonomy" id="117978"/>
    <lineage>
        <taxon>Eukaryota</taxon>
        <taxon>Viridiplantae</taxon>
        <taxon>Streptophyta</taxon>
        <taxon>Embryophyta</taxon>
        <taxon>Tracheophyta</taxon>
        <taxon>Spermatophyta</taxon>
        <taxon>Magnoliopsida</taxon>
        <taxon>Liliopsida</taxon>
        <taxon>Asparagales</taxon>
        <taxon>Orchidaceae</taxon>
        <taxon>Epidendroideae</taxon>
        <taxon>Malaxideae</taxon>
        <taxon>Dendrobiinae</taxon>
        <taxon>Dendrobium</taxon>
    </lineage>
</organism>
<dbReference type="InterPro" id="IPR036872">
    <property type="entry name" value="CH_dom_sf"/>
</dbReference>
<dbReference type="EMBL" id="JANQDX010000018">
    <property type="protein sequence ID" value="KAL0905558.1"/>
    <property type="molecule type" value="Genomic_DNA"/>
</dbReference>
<dbReference type="Pfam" id="PF00225">
    <property type="entry name" value="Kinesin"/>
    <property type="match status" value="1"/>
</dbReference>
<evidence type="ECO:0000259" key="7">
    <source>
        <dbReference type="PROSITE" id="PS50021"/>
    </source>
</evidence>
<dbReference type="Gene3D" id="3.40.850.10">
    <property type="entry name" value="Kinesin motor domain"/>
    <property type="match status" value="1"/>
</dbReference>
<dbReference type="SMART" id="SM00129">
    <property type="entry name" value="KISc"/>
    <property type="match status" value="1"/>
</dbReference>
<dbReference type="FunFam" id="3.40.850.10:FF:000111">
    <property type="entry name" value="p-loop nucleoside triphosphate hydrolase superfamily protein with CH (Calponin Homology) domain"/>
    <property type="match status" value="1"/>
</dbReference>
<dbReference type="FunFam" id="3.40.850.10:FF:000178">
    <property type="entry name" value="Kinesin-related protein3"/>
    <property type="match status" value="1"/>
</dbReference>
<evidence type="ECO:0000256" key="1">
    <source>
        <dbReference type="ARBA" id="ARBA00010899"/>
    </source>
</evidence>
<keyword evidence="5" id="KW-0175">Coiled coil</keyword>
<feature type="compositionally biased region" description="Low complexity" evidence="6">
    <location>
        <begin position="1028"/>
        <end position="1043"/>
    </location>
</feature>
<dbReference type="GO" id="GO:0005874">
    <property type="term" value="C:microtubule"/>
    <property type="evidence" value="ECO:0007669"/>
    <property type="project" value="UniProtKB-KW"/>
</dbReference>
<keyword evidence="10" id="KW-1185">Reference proteome</keyword>